<dbReference type="RefSeq" id="WP_229793764.1">
    <property type="nucleotide sequence ID" value="NZ_BMXB01000012.1"/>
</dbReference>
<evidence type="ECO:0000313" key="2">
    <source>
        <dbReference type="Proteomes" id="UP000610456"/>
    </source>
</evidence>
<reference evidence="1" key="2">
    <citation type="submission" date="2020-09" db="EMBL/GenBank/DDBJ databases">
        <authorList>
            <person name="Sun Q."/>
            <person name="Kim S."/>
        </authorList>
    </citation>
    <scope>NUCLEOTIDE SEQUENCE</scope>
    <source>
        <strain evidence="1">KCTC 12719</strain>
    </source>
</reference>
<dbReference type="AlphaFoldDB" id="A0A918SJS2"/>
<proteinExistence type="predicted"/>
<dbReference type="EMBL" id="BMXB01000012">
    <property type="protein sequence ID" value="GHA43517.1"/>
    <property type="molecule type" value="Genomic_DNA"/>
</dbReference>
<protein>
    <submittedName>
        <fullName evidence="1">Uncharacterized protein</fullName>
    </submittedName>
</protein>
<accession>A0A918SJS2</accession>
<reference evidence="1" key="1">
    <citation type="journal article" date="2014" name="Int. J. Syst. Evol. Microbiol.">
        <title>Complete genome sequence of Corynebacterium casei LMG S-19264T (=DSM 44701T), isolated from a smear-ripened cheese.</title>
        <authorList>
            <consortium name="US DOE Joint Genome Institute (JGI-PGF)"/>
            <person name="Walter F."/>
            <person name="Albersmeier A."/>
            <person name="Kalinowski J."/>
            <person name="Ruckert C."/>
        </authorList>
    </citation>
    <scope>NUCLEOTIDE SEQUENCE</scope>
    <source>
        <strain evidence="1">KCTC 12719</strain>
    </source>
</reference>
<dbReference type="Proteomes" id="UP000610456">
    <property type="component" value="Unassembled WGS sequence"/>
</dbReference>
<comment type="caution">
    <text evidence="1">The sequence shown here is derived from an EMBL/GenBank/DDBJ whole genome shotgun (WGS) entry which is preliminary data.</text>
</comment>
<gene>
    <name evidence="1" type="ORF">GCM10007103_25830</name>
</gene>
<name>A0A918SJS2_9FLAO</name>
<organism evidence="1 2">
    <name type="scientific">Salinimicrobium marinum</name>
    <dbReference type="NCBI Taxonomy" id="680283"/>
    <lineage>
        <taxon>Bacteria</taxon>
        <taxon>Pseudomonadati</taxon>
        <taxon>Bacteroidota</taxon>
        <taxon>Flavobacteriia</taxon>
        <taxon>Flavobacteriales</taxon>
        <taxon>Flavobacteriaceae</taxon>
        <taxon>Salinimicrobium</taxon>
    </lineage>
</organism>
<sequence>MNLERKFNVPTILSYSDSLGQHLLRENIRWATNCLIIDNRGFETYCHDTISLQIEVDPSFPEEDYDIEWKFNNRTLGTDKKVEITFEEADVNDFRPVIVKVKSKKNWHKLNDCDDCLAIQLTILPPE</sequence>
<evidence type="ECO:0000313" key="1">
    <source>
        <dbReference type="EMBL" id="GHA43517.1"/>
    </source>
</evidence>
<keyword evidence="2" id="KW-1185">Reference proteome</keyword>